<name>A0ABW5ZTG5_9FLAO</name>
<gene>
    <name evidence="2" type="ORF">ACFS29_11750</name>
</gene>
<organism evidence="2 3">
    <name type="scientific">Psychroserpens luteus</name>
    <dbReference type="NCBI Taxonomy" id="1434066"/>
    <lineage>
        <taxon>Bacteria</taxon>
        <taxon>Pseudomonadati</taxon>
        <taxon>Bacteroidota</taxon>
        <taxon>Flavobacteriia</taxon>
        <taxon>Flavobacteriales</taxon>
        <taxon>Flavobacteriaceae</taxon>
        <taxon>Psychroserpens</taxon>
    </lineage>
</organism>
<proteinExistence type="predicted"/>
<evidence type="ECO:0000313" key="2">
    <source>
        <dbReference type="EMBL" id="MFD2916318.1"/>
    </source>
</evidence>
<feature type="coiled-coil region" evidence="1">
    <location>
        <begin position="126"/>
        <end position="153"/>
    </location>
</feature>
<reference evidence="3" key="1">
    <citation type="journal article" date="2019" name="Int. J. Syst. Evol. Microbiol.">
        <title>The Global Catalogue of Microorganisms (GCM) 10K type strain sequencing project: providing services to taxonomists for standard genome sequencing and annotation.</title>
        <authorList>
            <consortium name="The Broad Institute Genomics Platform"/>
            <consortium name="The Broad Institute Genome Sequencing Center for Infectious Disease"/>
            <person name="Wu L."/>
            <person name="Ma J."/>
        </authorList>
    </citation>
    <scope>NUCLEOTIDE SEQUENCE [LARGE SCALE GENOMIC DNA]</scope>
    <source>
        <strain evidence="3">KCTC 32514</strain>
    </source>
</reference>
<dbReference type="EMBL" id="JBHUOS010000009">
    <property type="protein sequence ID" value="MFD2916318.1"/>
    <property type="molecule type" value="Genomic_DNA"/>
</dbReference>
<comment type="caution">
    <text evidence="2">The sequence shown here is derived from an EMBL/GenBank/DDBJ whole genome shotgun (WGS) entry which is preliminary data.</text>
</comment>
<evidence type="ECO:0000256" key="1">
    <source>
        <dbReference type="SAM" id="Coils"/>
    </source>
</evidence>
<protein>
    <submittedName>
        <fullName evidence="2">DUF922 domain-containing protein</fullName>
    </submittedName>
</protein>
<dbReference type="RefSeq" id="WP_241738322.1">
    <property type="nucleotide sequence ID" value="NZ_JADILU010000004.1"/>
</dbReference>
<keyword evidence="1" id="KW-0175">Coiled coil</keyword>
<dbReference type="Proteomes" id="UP001597548">
    <property type="component" value="Unassembled WGS sequence"/>
</dbReference>
<evidence type="ECO:0000313" key="3">
    <source>
        <dbReference type="Proteomes" id="UP001597548"/>
    </source>
</evidence>
<keyword evidence="3" id="KW-1185">Reference proteome</keyword>
<dbReference type="Pfam" id="PF06037">
    <property type="entry name" value="DUF922"/>
    <property type="match status" value="1"/>
</dbReference>
<accession>A0ABW5ZTG5</accession>
<dbReference type="InterPro" id="IPR010321">
    <property type="entry name" value="DUF922"/>
</dbReference>
<sequence>MLPRLLIIFLFLLKPAITEEVTISWSDSKKLSWADFKGEAERDTDVVAVTASGITFSFSVSQSNGEYVDFNAEVHAHFYPEKSWYLKDKGDDHILAHEQLHFDITELQVRQLRYKISRVKVSKNIKQELRDLHEQANKNLAIMQNTYDTQSNNSINKEQQAIWSKFVKTELDKYKDFKSH</sequence>